<dbReference type="RefSeq" id="WP_207862289.1">
    <property type="nucleotide sequence ID" value="NZ_JAFREP010000034.1"/>
</dbReference>
<proteinExistence type="predicted"/>
<reference evidence="1" key="1">
    <citation type="submission" date="2021-03" db="EMBL/GenBank/DDBJ databases">
        <authorList>
            <person name="Wang G."/>
        </authorList>
    </citation>
    <scope>NUCLEOTIDE SEQUENCE</scope>
    <source>
        <strain evidence="1">KCTC 12899</strain>
    </source>
</reference>
<dbReference type="EMBL" id="JAFREP010000034">
    <property type="protein sequence ID" value="MBO1322316.1"/>
    <property type="molecule type" value="Genomic_DNA"/>
</dbReference>
<protein>
    <submittedName>
        <fullName evidence="1">DUF3396 domain-containing protein</fullName>
    </submittedName>
</protein>
<keyword evidence="2" id="KW-1185">Reference proteome</keyword>
<dbReference type="InterPro" id="IPR021815">
    <property type="entry name" value="TsiV"/>
</dbReference>
<dbReference type="Pfam" id="PF11876">
    <property type="entry name" value="TsiV"/>
    <property type="match status" value="1"/>
</dbReference>
<evidence type="ECO:0000313" key="1">
    <source>
        <dbReference type="EMBL" id="MBO1322316.1"/>
    </source>
</evidence>
<dbReference type="Proteomes" id="UP000664417">
    <property type="component" value="Unassembled WGS sequence"/>
</dbReference>
<name>A0A8J7QJZ6_9BACT</name>
<comment type="caution">
    <text evidence="1">The sequence shown here is derived from an EMBL/GenBank/DDBJ whole genome shotgun (WGS) entry which is preliminary data.</text>
</comment>
<accession>A0A8J7QJZ6</accession>
<gene>
    <name evidence="1" type="ORF">J3U88_27840</name>
</gene>
<dbReference type="AlphaFoldDB" id="A0A8J7QJZ6"/>
<organism evidence="1 2">
    <name type="scientific">Acanthopleuribacter pedis</name>
    <dbReference type="NCBI Taxonomy" id="442870"/>
    <lineage>
        <taxon>Bacteria</taxon>
        <taxon>Pseudomonadati</taxon>
        <taxon>Acidobacteriota</taxon>
        <taxon>Holophagae</taxon>
        <taxon>Acanthopleuribacterales</taxon>
        <taxon>Acanthopleuribacteraceae</taxon>
        <taxon>Acanthopleuribacter</taxon>
    </lineage>
</organism>
<evidence type="ECO:0000313" key="2">
    <source>
        <dbReference type="Proteomes" id="UP000664417"/>
    </source>
</evidence>
<sequence length="308" mass="34343">MEPLSLSETKEIIDELDFYSQQAMTFGFEVRVYFNGTLKENAAGVQAFYDKAVELGRKKFKYVAVNDNERFKKVKKDTFDMLPFWASDACEDPAYLLYLKGGKHKDSVNDWNFVYDEASGPTWLRLMVPAEEGANHYDTARALLTLAAEHLDLTSGYAGYGAVIQEDYDSDSSESNFHACRARFLGIEFLDPLPARALFKEHLSAVNWLTLINGAMVERAGGVEAVKGRLDHEGVQLFPLEKGLILQAGEAPTTGDVNRKADVSAYQAVGKALQPIGIPVTAAHVAKYRQGDPRYDFLYRFVQPGEDS</sequence>